<organism evidence="1 2">
    <name type="scientific">Penicillium nordicum</name>
    <dbReference type="NCBI Taxonomy" id="229535"/>
    <lineage>
        <taxon>Eukaryota</taxon>
        <taxon>Fungi</taxon>
        <taxon>Dikarya</taxon>
        <taxon>Ascomycota</taxon>
        <taxon>Pezizomycotina</taxon>
        <taxon>Eurotiomycetes</taxon>
        <taxon>Eurotiomycetidae</taxon>
        <taxon>Eurotiales</taxon>
        <taxon>Aspergillaceae</taxon>
        <taxon>Penicillium</taxon>
    </lineage>
</organism>
<reference evidence="1 2" key="1">
    <citation type="submission" date="2015-08" db="EMBL/GenBank/DDBJ databases">
        <title>Genome sequencing of Penicillium nordicum.</title>
        <authorList>
            <person name="Nguyen H.D."/>
            <person name="Seifert K.A."/>
        </authorList>
    </citation>
    <scope>NUCLEOTIDE SEQUENCE [LARGE SCALE GENOMIC DNA]</scope>
    <source>
        <strain evidence="1 2">DAOMC 185683</strain>
    </source>
</reference>
<evidence type="ECO:0000313" key="1">
    <source>
        <dbReference type="EMBL" id="KOS41248.1"/>
    </source>
</evidence>
<name>A0A0M8NY72_9EURO</name>
<accession>A0A0M8NY72</accession>
<evidence type="ECO:0000313" key="2">
    <source>
        <dbReference type="Proteomes" id="UP000037696"/>
    </source>
</evidence>
<dbReference type="Proteomes" id="UP000037696">
    <property type="component" value="Unassembled WGS sequence"/>
</dbReference>
<sequence>MLYYPVLVMCTESVPLSPYNIEHTTYNGVLRTPYYMLPYKSTAWPYRFGLFHLRETNRNIQRFDDRISHLF</sequence>
<proteinExistence type="predicted"/>
<keyword evidence="2" id="KW-1185">Reference proteome</keyword>
<gene>
    <name evidence="1" type="ORF">ACN38_g7880</name>
</gene>
<protein>
    <submittedName>
        <fullName evidence="1">Uncharacterized protein</fullName>
    </submittedName>
</protein>
<dbReference type="EMBL" id="LHQQ01000137">
    <property type="protein sequence ID" value="KOS41248.1"/>
    <property type="molecule type" value="Genomic_DNA"/>
</dbReference>
<comment type="caution">
    <text evidence="1">The sequence shown here is derived from an EMBL/GenBank/DDBJ whole genome shotgun (WGS) entry which is preliminary data.</text>
</comment>
<dbReference type="AlphaFoldDB" id="A0A0M8NY72"/>